<keyword evidence="2" id="KW-0614">Plasmid</keyword>
<sequence length="57" mass="5567">MVKVIAVLLLLVYASAGIASAVLSGDLMPWLAATGGAALALAAAVGFVVQLGSNPRS</sequence>
<keyword evidence="3" id="KW-1185">Reference proteome</keyword>
<accession>A0ABU5IBE0</accession>
<geneLocation type="plasmid" evidence="2">
    <name>unnamed</name>
</geneLocation>
<evidence type="ECO:0000313" key="2">
    <source>
        <dbReference type="EMBL" id="MDZ5455283.1"/>
    </source>
</evidence>
<reference evidence="2 3" key="1">
    <citation type="submission" date="2023-11" db="EMBL/GenBank/DDBJ databases">
        <title>Draft genome of Azohydromonas lata strain H1 (DSM1123), a polyhydroxyalkanoate producer.</title>
        <authorList>
            <person name="Traversa D."/>
            <person name="D'Addabbo P."/>
            <person name="Pazzani C."/>
            <person name="Manzari C."/>
            <person name="Chiara M."/>
            <person name="Scrascia M."/>
        </authorList>
    </citation>
    <scope>NUCLEOTIDE SEQUENCE [LARGE SCALE GENOMIC DNA]</scope>
    <source>
        <strain evidence="2 3">H1</strain>
        <plasmid evidence="2">unnamed</plasmid>
    </source>
</reference>
<keyword evidence="1" id="KW-0812">Transmembrane</keyword>
<protein>
    <submittedName>
        <fullName evidence="2">Uncharacterized protein</fullName>
    </submittedName>
</protein>
<name>A0ABU5IBE0_9BURK</name>
<dbReference type="EMBL" id="JAXOJX010000001">
    <property type="protein sequence ID" value="MDZ5455283.1"/>
    <property type="molecule type" value="Genomic_DNA"/>
</dbReference>
<comment type="caution">
    <text evidence="2">The sequence shown here is derived from an EMBL/GenBank/DDBJ whole genome shotgun (WGS) entry which is preliminary data.</text>
</comment>
<dbReference type="Proteomes" id="UP001293718">
    <property type="component" value="Unassembled WGS sequence"/>
</dbReference>
<dbReference type="RefSeq" id="WP_322463978.1">
    <property type="nucleotide sequence ID" value="NZ_JAXOJX010000001.1"/>
</dbReference>
<organism evidence="2 3">
    <name type="scientific">Azohydromonas lata</name>
    <dbReference type="NCBI Taxonomy" id="45677"/>
    <lineage>
        <taxon>Bacteria</taxon>
        <taxon>Pseudomonadati</taxon>
        <taxon>Pseudomonadota</taxon>
        <taxon>Betaproteobacteria</taxon>
        <taxon>Burkholderiales</taxon>
        <taxon>Sphaerotilaceae</taxon>
        <taxon>Azohydromonas</taxon>
    </lineage>
</organism>
<evidence type="ECO:0000256" key="1">
    <source>
        <dbReference type="SAM" id="Phobius"/>
    </source>
</evidence>
<keyword evidence="1" id="KW-0472">Membrane</keyword>
<evidence type="ECO:0000313" key="3">
    <source>
        <dbReference type="Proteomes" id="UP001293718"/>
    </source>
</evidence>
<keyword evidence="1" id="KW-1133">Transmembrane helix</keyword>
<proteinExistence type="predicted"/>
<feature type="transmembrane region" description="Helical" evidence="1">
    <location>
        <begin position="30"/>
        <end position="51"/>
    </location>
</feature>
<gene>
    <name evidence="2" type="ORF">SM757_01725</name>
</gene>